<dbReference type="PANTHER" id="PTHR33308:SF9">
    <property type="entry name" value="PEPTIDOGLYCAN HYDROLASE FLGJ"/>
    <property type="match status" value="1"/>
</dbReference>
<evidence type="ECO:0000256" key="9">
    <source>
        <dbReference type="ARBA" id="ARBA00023295"/>
    </source>
</evidence>
<dbReference type="InterPro" id="IPR051056">
    <property type="entry name" value="Glycosyl_Hydrolase_73"/>
</dbReference>
<name>A0AB39WY35_9PSED</name>
<dbReference type="GO" id="GO:0044780">
    <property type="term" value="P:bacterial-type flagellum assembly"/>
    <property type="evidence" value="ECO:0007669"/>
    <property type="project" value="InterPro"/>
</dbReference>
<dbReference type="AlphaFoldDB" id="A0AB39WY35"/>
<comment type="similarity">
    <text evidence="3">In the N-terminal section; belongs to the FlgJ family.</text>
</comment>
<evidence type="ECO:0000256" key="4">
    <source>
        <dbReference type="ARBA" id="ARBA00007974"/>
    </source>
</evidence>
<evidence type="ECO:0000259" key="12">
    <source>
        <dbReference type="SMART" id="SM00047"/>
    </source>
</evidence>
<dbReference type="GO" id="GO:0071973">
    <property type="term" value="P:bacterial-type flagellum-dependent cell motility"/>
    <property type="evidence" value="ECO:0007669"/>
    <property type="project" value="TreeGrafter"/>
</dbReference>
<evidence type="ECO:0000256" key="3">
    <source>
        <dbReference type="ARBA" id="ARBA00006880"/>
    </source>
</evidence>
<evidence type="ECO:0000256" key="11">
    <source>
        <dbReference type="ARBA" id="ARBA00030835"/>
    </source>
</evidence>
<keyword evidence="13" id="KW-0282">Flagellum</keyword>
<dbReference type="GO" id="GO:0016798">
    <property type="term" value="F:hydrolase activity, acting on glycosyl bonds"/>
    <property type="evidence" value="ECO:0007669"/>
    <property type="project" value="UniProtKB-KW"/>
</dbReference>
<evidence type="ECO:0000256" key="1">
    <source>
        <dbReference type="ARBA" id="ARBA00002954"/>
    </source>
</evidence>
<evidence type="ECO:0000256" key="2">
    <source>
        <dbReference type="ARBA" id="ARBA00004418"/>
    </source>
</evidence>
<keyword evidence="9" id="KW-0326">Glycosidase</keyword>
<dbReference type="EMBL" id="CP165623">
    <property type="protein sequence ID" value="XDV05058.1"/>
    <property type="molecule type" value="Genomic_DNA"/>
</dbReference>
<dbReference type="InterPro" id="IPR019301">
    <property type="entry name" value="Flagellar_prot_FlgJ_N"/>
</dbReference>
<dbReference type="GO" id="GO:0004040">
    <property type="term" value="F:amidase activity"/>
    <property type="evidence" value="ECO:0007669"/>
    <property type="project" value="InterPro"/>
</dbReference>
<keyword evidence="13" id="KW-0969">Cilium</keyword>
<evidence type="ECO:0000256" key="7">
    <source>
        <dbReference type="ARBA" id="ARBA00022795"/>
    </source>
</evidence>
<comment type="subcellular location">
    <subcellularLocation>
        <location evidence="2">Periplasm</location>
    </subcellularLocation>
</comment>
<organism evidence="13">
    <name type="scientific">Pseudomonas sp. WC2401</name>
    <dbReference type="NCBI Taxonomy" id="3234143"/>
    <lineage>
        <taxon>Bacteria</taxon>
        <taxon>Pseudomonadati</taxon>
        <taxon>Pseudomonadota</taxon>
        <taxon>Gammaproteobacteria</taxon>
        <taxon>Pseudomonadales</taxon>
        <taxon>Pseudomonadaceae</taxon>
        <taxon>Pseudomonas</taxon>
    </lineage>
</organism>
<dbReference type="Gene3D" id="1.10.530.10">
    <property type="match status" value="1"/>
</dbReference>
<accession>A0AB39WY35</accession>
<dbReference type="Pfam" id="PF01832">
    <property type="entry name" value="Glucosaminidase"/>
    <property type="match status" value="1"/>
</dbReference>
<proteinExistence type="inferred from homology"/>
<dbReference type="PANTHER" id="PTHR33308">
    <property type="entry name" value="PEPTIDOGLYCAN HYDROLASE FLGJ"/>
    <property type="match status" value="1"/>
</dbReference>
<evidence type="ECO:0000256" key="8">
    <source>
        <dbReference type="ARBA" id="ARBA00022801"/>
    </source>
</evidence>
<dbReference type="Pfam" id="PF10135">
    <property type="entry name" value="Rod-binding"/>
    <property type="match status" value="1"/>
</dbReference>
<dbReference type="FunFam" id="2.10.70.40:FF:000001">
    <property type="entry name" value="Flagellar assembly peptidoglycan hydrolase FlgJ"/>
    <property type="match status" value="1"/>
</dbReference>
<evidence type="ECO:0000256" key="6">
    <source>
        <dbReference type="ARBA" id="ARBA00022764"/>
    </source>
</evidence>
<keyword evidence="10" id="KW-0961">Cell wall biogenesis/degradation</keyword>
<dbReference type="InterPro" id="IPR013377">
    <property type="entry name" value="FlgJ"/>
</dbReference>
<sequence>MDMSKSGVVASSDSGAFTDLNRLNKLKVGDRESDGNMRKVAQEFESLFLNEMLKSMRSANEVLGKDNPLNTPAAKQYQEMYDQQLSVTLSRQGGGIGLADVLMRQMSKNKAAVPGEAAATTALTAEVKAPATTTVDSPFVRSSGQRPLWASRVATTPAAAADGHKNDMAMLNQRRLALPSKLTDRLLAGIVPSADPARTALNTATVPGRTSPGLDAVLKGSRQPMLSASGAQGRMQIYGRAVAQPPLAPAKQAFESPDAFVATMLPMAQQAADRIGVDPLYLVAQAALETGWGKSVMRQQDGSSSHNLFGIKATGSWQGAQARAITSEFKGGQMVKETADFRSYDSYQDSFHDLVTLLQSNNRYKDVLNAADKPEQFVRELQKAGYATDPEYASKISQIAKQMKTYQSYASTGSLTNL</sequence>
<comment type="function">
    <text evidence="1">Flagellum-specific muramidase which hydrolyzes the peptidoglycan layer to assemble the rod structure in the periplasmic space.</text>
</comment>
<keyword evidence="6" id="KW-0574">Periplasm</keyword>
<evidence type="ECO:0000256" key="10">
    <source>
        <dbReference type="ARBA" id="ARBA00023316"/>
    </source>
</evidence>
<keyword evidence="7" id="KW-1005">Bacterial flagellum biogenesis</keyword>
<dbReference type="Gene3D" id="2.10.70.40">
    <property type="entry name" value="peptidoglycan hydrolase"/>
    <property type="match status" value="1"/>
</dbReference>
<comment type="similarity">
    <text evidence="4">In the C-terminal section; belongs to the glycosyl hydrolase 73 family.</text>
</comment>
<dbReference type="NCBIfam" id="TIGR02541">
    <property type="entry name" value="flagell_FlgJ"/>
    <property type="match status" value="1"/>
</dbReference>
<dbReference type="InterPro" id="IPR002901">
    <property type="entry name" value="MGlyc_endo_b_GlcNAc-like_dom"/>
</dbReference>
<evidence type="ECO:0000256" key="5">
    <source>
        <dbReference type="ARBA" id="ARBA00013433"/>
    </source>
</evidence>
<reference evidence="13" key="1">
    <citation type="submission" date="2024-07" db="EMBL/GenBank/DDBJ databases">
        <authorList>
            <person name="Biller S.J."/>
        </authorList>
    </citation>
    <scope>NUCLEOTIDE SEQUENCE</scope>
    <source>
        <strain evidence="13">WC2401</strain>
    </source>
</reference>
<feature type="domain" description="Mannosyl-glycoprotein endo-beta-N-acetylglucosamidase-like" evidence="12">
    <location>
        <begin position="250"/>
        <end position="410"/>
    </location>
</feature>
<dbReference type="GO" id="GO:0071555">
    <property type="term" value="P:cell wall organization"/>
    <property type="evidence" value="ECO:0007669"/>
    <property type="project" value="UniProtKB-KW"/>
</dbReference>
<dbReference type="SMART" id="SM00047">
    <property type="entry name" value="LYZ2"/>
    <property type="match status" value="1"/>
</dbReference>
<evidence type="ECO:0000313" key="13">
    <source>
        <dbReference type="EMBL" id="XDV05058.1"/>
    </source>
</evidence>
<dbReference type="RefSeq" id="WP_106116567.1">
    <property type="nucleotide sequence ID" value="NZ_CP165623.1"/>
</dbReference>
<gene>
    <name evidence="13" type="primary">flgJ</name>
    <name evidence="13" type="ORF">AB3G35_18550</name>
</gene>
<dbReference type="GO" id="GO:0042597">
    <property type="term" value="C:periplasmic space"/>
    <property type="evidence" value="ECO:0007669"/>
    <property type="project" value="UniProtKB-SubCell"/>
</dbReference>
<keyword evidence="8 13" id="KW-0378">Hydrolase</keyword>
<protein>
    <recommendedName>
        <fullName evidence="5">Peptidoglycan hydrolase FlgJ</fullName>
    </recommendedName>
    <alternativeName>
        <fullName evidence="11">Muramidase FlgJ</fullName>
    </alternativeName>
</protein>
<keyword evidence="13" id="KW-0966">Cell projection</keyword>